<name>A0A7V8NS83_9BACT</name>
<dbReference type="Proteomes" id="UP000567293">
    <property type="component" value="Unassembled WGS sequence"/>
</dbReference>
<dbReference type="AlphaFoldDB" id="A0A7V8NS83"/>
<evidence type="ECO:0000313" key="1">
    <source>
        <dbReference type="EMBL" id="MBA0086382.1"/>
    </source>
</evidence>
<gene>
    <name evidence="1" type="ORF">HRJ53_15485</name>
</gene>
<organism evidence="1 2">
    <name type="scientific">Candidatus Acidiferrum panamense</name>
    <dbReference type="NCBI Taxonomy" id="2741543"/>
    <lineage>
        <taxon>Bacteria</taxon>
        <taxon>Pseudomonadati</taxon>
        <taxon>Acidobacteriota</taxon>
        <taxon>Terriglobia</taxon>
        <taxon>Candidatus Acidiferrales</taxon>
        <taxon>Candidatus Acidiferrum</taxon>
    </lineage>
</organism>
<protein>
    <submittedName>
        <fullName evidence="1">Uncharacterized protein</fullName>
    </submittedName>
</protein>
<evidence type="ECO:0000313" key="2">
    <source>
        <dbReference type="Proteomes" id="UP000567293"/>
    </source>
</evidence>
<dbReference type="EMBL" id="JACDQQ010001485">
    <property type="protein sequence ID" value="MBA0086382.1"/>
    <property type="molecule type" value="Genomic_DNA"/>
</dbReference>
<proteinExistence type="predicted"/>
<reference evidence="1" key="1">
    <citation type="submission" date="2020-06" db="EMBL/GenBank/DDBJ databases">
        <title>Legume-microbial interactions unlock mineral nutrients during tropical forest succession.</title>
        <authorList>
            <person name="Epihov D.Z."/>
        </authorList>
    </citation>
    <scope>NUCLEOTIDE SEQUENCE [LARGE SCALE GENOMIC DNA]</scope>
    <source>
        <strain evidence="1">Pan2503</strain>
    </source>
</reference>
<accession>A0A7V8NS83</accession>
<comment type="caution">
    <text evidence="1">The sequence shown here is derived from an EMBL/GenBank/DDBJ whole genome shotgun (WGS) entry which is preliminary data.</text>
</comment>
<keyword evidence="2" id="KW-1185">Reference proteome</keyword>
<sequence>MIRFETGDLGEFPPGLEKQIRSEPYRNVTVGACRTREGPGFARYKIALVFF</sequence>